<dbReference type="PROSITE" id="PS51781">
    <property type="entry name" value="SH3B"/>
    <property type="match status" value="1"/>
</dbReference>
<name>A0A0F5HTE1_BACTR</name>
<feature type="chain" id="PRO_5030006408" evidence="4">
    <location>
        <begin position="28"/>
        <end position="469"/>
    </location>
</feature>
<evidence type="ECO:0000256" key="3">
    <source>
        <dbReference type="ARBA" id="ARBA00023316"/>
    </source>
</evidence>
<evidence type="ECO:0000256" key="2">
    <source>
        <dbReference type="ARBA" id="ARBA00022801"/>
    </source>
</evidence>
<dbReference type="Gene3D" id="2.30.30.40">
    <property type="entry name" value="SH3 Domains"/>
    <property type="match status" value="1"/>
</dbReference>
<dbReference type="InterPro" id="IPR002508">
    <property type="entry name" value="MurNAc-LAA_cat"/>
</dbReference>
<dbReference type="PANTHER" id="PTHR30404">
    <property type="entry name" value="N-ACETYLMURAMOYL-L-ALANINE AMIDASE"/>
    <property type="match status" value="1"/>
</dbReference>
<dbReference type="InterPro" id="IPR003646">
    <property type="entry name" value="SH3-like_bac-type"/>
</dbReference>
<evidence type="ECO:0000259" key="6">
    <source>
        <dbReference type="PROSITE" id="PS51781"/>
    </source>
</evidence>
<dbReference type="Pfam" id="PF01520">
    <property type="entry name" value="Amidase_3"/>
    <property type="match status" value="1"/>
</dbReference>
<protein>
    <submittedName>
        <fullName evidence="7">N-acetylmuramoyl-L-alanine amidase</fullName>
    </submittedName>
</protein>
<dbReference type="GO" id="GO:0008745">
    <property type="term" value="F:N-acetylmuramoyl-L-alanine amidase activity"/>
    <property type="evidence" value="ECO:0007669"/>
    <property type="project" value="InterPro"/>
</dbReference>
<dbReference type="EMBL" id="JWIR02000025">
    <property type="protein sequence ID" value="KKB40976.1"/>
    <property type="molecule type" value="Genomic_DNA"/>
</dbReference>
<gene>
    <name evidence="7" type="ORF">QY95_01039</name>
</gene>
<dbReference type="GO" id="GO:0030288">
    <property type="term" value="C:outer membrane-bounded periplasmic space"/>
    <property type="evidence" value="ECO:0007669"/>
    <property type="project" value="TreeGrafter"/>
</dbReference>
<feature type="signal peptide" evidence="4">
    <location>
        <begin position="1"/>
        <end position="27"/>
    </location>
</feature>
<dbReference type="RefSeq" id="WP_039233027.1">
    <property type="nucleotide sequence ID" value="NZ_JWIQ02000001.1"/>
</dbReference>
<evidence type="ECO:0000313" key="8">
    <source>
        <dbReference type="Proteomes" id="UP000031563"/>
    </source>
</evidence>
<evidence type="ECO:0000256" key="4">
    <source>
        <dbReference type="SAM" id="SignalP"/>
    </source>
</evidence>
<evidence type="ECO:0000313" key="7">
    <source>
        <dbReference type="EMBL" id="KKB40976.1"/>
    </source>
</evidence>
<sequence length="469" mass="51109">MNKRLFLTLLSLSLVISLFGIKHTAQAAGSFSDVGASHRAMEEIYYLATGGIAQGSASNEFQPGKIMTRAEAATFIGRALGLDGTKRSTGFTDVGSEMFASGYIQSAAEKGILSGYKGGDFRPYQTVTRGEMAVMISKAFGYKHDGKLSVAAASLKSRGIAQGKTDGSFGADESIIRADFAVFLARAINPQLRLKDNTVEFNKTYWINAGDFLNVRTGPSHEYEKVGSVLKDEQVLSAFEIGGWHYIKHGSLEGFVNGYYLRDTAEAKPAVDSRLENQVIVIDPGHGGSDPGATGYGLREKDVVLDTSLRLNELFKQTPFKSRMTRSTDIFITLNGRVSYAKSAGADAFISIHANAAGGTGTETYYYNSAYRNPNSADSRLLATKIQNRLVHAWGLRDRGVKHGNFHVIRENTMPAVLVELGFIDRKTDSEKLGSSYWRNAAAKAIYLGTLDYYKAKGYDVDSLYDVAK</sequence>
<dbReference type="AlphaFoldDB" id="A0A0F5HTE1"/>
<dbReference type="GO" id="GO:0009253">
    <property type="term" value="P:peptidoglycan catabolic process"/>
    <property type="evidence" value="ECO:0007669"/>
    <property type="project" value="InterPro"/>
</dbReference>
<comment type="caution">
    <text evidence="7">The sequence shown here is derived from an EMBL/GenBank/DDBJ whole genome shotgun (WGS) entry which is preliminary data.</text>
</comment>
<keyword evidence="8" id="KW-1185">Reference proteome</keyword>
<dbReference type="SMART" id="SM00287">
    <property type="entry name" value="SH3b"/>
    <property type="match status" value="1"/>
</dbReference>
<accession>A0A0F5HTE1</accession>
<dbReference type="InterPro" id="IPR001119">
    <property type="entry name" value="SLH_dom"/>
</dbReference>
<dbReference type="GO" id="GO:0071555">
    <property type="term" value="P:cell wall organization"/>
    <property type="evidence" value="ECO:0007669"/>
    <property type="project" value="UniProtKB-KW"/>
</dbReference>
<organism evidence="7 8">
    <name type="scientific">Bacillus thermotolerans</name>
    <name type="common">Quasibacillus thermotolerans</name>
    <dbReference type="NCBI Taxonomy" id="1221996"/>
    <lineage>
        <taxon>Bacteria</taxon>
        <taxon>Bacillati</taxon>
        <taxon>Bacillota</taxon>
        <taxon>Bacilli</taxon>
        <taxon>Bacillales</taxon>
        <taxon>Bacillaceae</taxon>
        <taxon>Bacillus</taxon>
    </lineage>
</organism>
<dbReference type="Gene3D" id="3.40.630.40">
    <property type="entry name" value="Zn-dependent exopeptidases"/>
    <property type="match status" value="1"/>
</dbReference>
<dbReference type="SUPFAM" id="SSF53187">
    <property type="entry name" value="Zn-dependent exopeptidases"/>
    <property type="match status" value="1"/>
</dbReference>
<dbReference type="CDD" id="cd02696">
    <property type="entry name" value="MurNAc-LAA"/>
    <property type="match status" value="1"/>
</dbReference>
<dbReference type="Proteomes" id="UP000031563">
    <property type="component" value="Unassembled WGS sequence"/>
</dbReference>
<accession>A0A0F5I603</accession>
<keyword evidence="1 4" id="KW-0732">Signal</keyword>
<proteinExistence type="predicted"/>
<evidence type="ECO:0000259" key="5">
    <source>
        <dbReference type="PROSITE" id="PS51272"/>
    </source>
</evidence>
<dbReference type="STRING" id="1221996.QY95_01039"/>
<evidence type="ECO:0000256" key="1">
    <source>
        <dbReference type="ARBA" id="ARBA00022729"/>
    </source>
</evidence>
<dbReference type="SMART" id="SM00646">
    <property type="entry name" value="Ami_3"/>
    <property type="match status" value="1"/>
</dbReference>
<keyword evidence="3" id="KW-0961">Cell wall biogenesis/degradation</keyword>
<feature type="domain" description="SH3b" evidence="6">
    <location>
        <begin position="202"/>
        <end position="265"/>
    </location>
</feature>
<dbReference type="InterPro" id="IPR050695">
    <property type="entry name" value="N-acetylmuramoyl_amidase_3"/>
</dbReference>
<dbReference type="Pfam" id="PF00395">
    <property type="entry name" value="SLH"/>
    <property type="match status" value="3"/>
</dbReference>
<feature type="domain" description="SLH" evidence="5">
    <location>
        <begin position="27"/>
        <end position="86"/>
    </location>
</feature>
<feature type="domain" description="SLH" evidence="5">
    <location>
        <begin position="87"/>
        <end position="150"/>
    </location>
</feature>
<dbReference type="PROSITE" id="PS51272">
    <property type="entry name" value="SLH"/>
    <property type="match status" value="2"/>
</dbReference>
<reference evidence="7" key="1">
    <citation type="submission" date="2015-02" db="EMBL/GenBank/DDBJ databases">
        <title>Genome Assembly of Bacillaceae bacterium MTCC 8252.</title>
        <authorList>
            <person name="Verma A."/>
            <person name="Khatri I."/>
            <person name="Mual P."/>
            <person name="Subramanian S."/>
            <person name="Krishnamurthi S."/>
        </authorList>
    </citation>
    <scope>NUCLEOTIDE SEQUENCE [LARGE SCALE GENOMIC DNA]</scope>
    <source>
        <strain evidence="7">MTCC 8252</strain>
    </source>
</reference>
<keyword evidence="2" id="KW-0378">Hydrolase</keyword>
<dbReference type="PANTHER" id="PTHR30404:SF0">
    <property type="entry name" value="N-ACETYLMURAMOYL-L-ALANINE AMIDASE AMIC"/>
    <property type="match status" value="1"/>
</dbReference>